<proteinExistence type="inferred from homology"/>
<keyword evidence="5 9" id="KW-0812">Transmembrane</keyword>
<gene>
    <name evidence="11" type="ORF">JT362_03240</name>
</gene>
<evidence type="ECO:0000256" key="7">
    <source>
        <dbReference type="ARBA" id="ARBA00023136"/>
    </source>
</evidence>
<organism evidence="11 12">
    <name type="scientific">Actinophytocola gossypii</name>
    <dbReference type="NCBI Taxonomy" id="2812003"/>
    <lineage>
        <taxon>Bacteria</taxon>
        <taxon>Bacillati</taxon>
        <taxon>Actinomycetota</taxon>
        <taxon>Actinomycetes</taxon>
        <taxon>Pseudonocardiales</taxon>
        <taxon>Pseudonocardiaceae</taxon>
    </lineage>
</organism>
<keyword evidence="2" id="KW-0813">Transport</keyword>
<name>A0ABT2J3F3_9PSEU</name>
<accession>A0ABT2J3F3</accession>
<feature type="transmembrane region" description="Helical" evidence="9">
    <location>
        <begin position="46"/>
        <end position="70"/>
    </location>
</feature>
<keyword evidence="6 9" id="KW-1133">Transmembrane helix</keyword>
<evidence type="ECO:0000313" key="11">
    <source>
        <dbReference type="EMBL" id="MCT2582139.1"/>
    </source>
</evidence>
<feature type="transmembrane region" description="Helical" evidence="9">
    <location>
        <begin position="12"/>
        <end position="34"/>
    </location>
</feature>
<keyword evidence="4" id="KW-0997">Cell inner membrane</keyword>
<evidence type="ECO:0000256" key="3">
    <source>
        <dbReference type="ARBA" id="ARBA00022475"/>
    </source>
</evidence>
<evidence type="ECO:0000256" key="8">
    <source>
        <dbReference type="ARBA" id="ARBA00038436"/>
    </source>
</evidence>
<protein>
    <submittedName>
        <fullName evidence="11">TRAP transporter small permease</fullName>
    </submittedName>
</protein>
<feature type="transmembrane region" description="Helical" evidence="9">
    <location>
        <begin position="90"/>
        <end position="112"/>
    </location>
</feature>
<evidence type="ECO:0000256" key="6">
    <source>
        <dbReference type="ARBA" id="ARBA00022989"/>
    </source>
</evidence>
<evidence type="ECO:0000256" key="4">
    <source>
        <dbReference type="ARBA" id="ARBA00022519"/>
    </source>
</evidence>
<comment type="similarity">
    <text evidence="8">Belongs to the TRAP transporter small permease family.</text>
</comment>
<keyword evidence="7 9" id="KW-0472">Membrane</keyword>
<evidence type="ECO:0000256" key="2">
    <source>
        <dbReference type="ARBA" id="ARBA00022448"/>
    </source>
</evidence>
<evidence type="ECO:0000256" key="9">
    <source>
        <dbReference type="SAM" id="Phobius"/>
    </source>
</evidence>
<keyword evidence="12" id="KW-1185">Reference proteome</keyword>
<dbReference type="Pfam" id="PF04290">
    <property type="entry name" value="DctQ"/>
    <property type="match status" value="1"/>
</dbReference>
<evidence type="ECO:0000313" key="12">
    <source>
        <dbReference type="Proteomes" id="UP001156441"/>
    </source>
</evidence>
<dbReference type="Proteomes" id="UP001156441">
    <property type="component" value="Unassembled WGS sequence"/>
</dbReference>
<keyword evidence="3" id="KW-1003">Cell membrane</keyword>
<evidence type="ECO:0000256" key="5">
    <source>
        <dbReference type="ARBA" id="ARBA00022692"/>
    </source>
</evidence>
<dbReference type="PANTHER" id="PTHR35011">
    <property type="entry name" value="2,3-DIKETO-L-GULONATE TRAP TRANSPORTER SMALL PERMEASE PROTEIN YIAM"/>
    <property type="match status" value="1"/>
</dbReference>
<feature type="transmembrane region" description="Helical" evidence="9">
    <location>
        <begin position="132"/>
        <end position="153"/>
    </location>
</feature>
<reference evidence="11 12" key="1">
    <citation type="submission" date="2021-02" db="EMBL/GenBank/DDBJ databases">
        <title>Actinophytocola xerophila sp. nov., isolated from soil of cotton cropping field.</title>
        <authorList>
            <person name="Huang R."/>
            <person name="Chen X."/>
            <person name="Ge X."/>
            <person name="Liu W."/>
        </authorList>
    </citation>
    <scope>NUCLEOTIDE SEQUENCE [LARGE SCALE GENOMIC DNA]</scope>
    <source>
        <strain evidence="11 12">S1-96</strain>
    </source>
</reference>
<dbReference type="InterPro" id="IPR007387">
    <property type="entry name" value="TRAP_DctQ"/>
</dbReference>
<dbReference type="RefSeq" id="WP_260189489.1">
    <property type="nucleotide sequence ID" value="NZ_JAFFZE010000004.1"/>
</dbReference>
<dbReference type="InterPro" id="IPR055348">
    <property type="entry name" value="DctQ"/>
</dbReference>
<evidence type="ECO:0000259" key="10">
    <source>
        <dbReference type="Pfam" id="PF04290"/>
    </source>
</evidence>
<sequence length="172" mass="18508">MSAGRLSRVARVSATVFGLTAGVFLLALVLLTVADVGGRSLWNQSVLGTVDISTLLLVAIAFLGLASAELDGRHVSVAMLEERLSRKRRVVLSAVRAVLLAGIGLLLVWGLADVLFSAVDRGETTNDILRLPTWPAKLVLFVSFAAFFVAAVAKEIQELRALRRNQDQEANR</sequence>
<dbReference type="EMBL" id="JAFFZE010000004">
    <property type="protein sequence ID" value="MCT2582139.1"/>
    <property type="molecule type" value="Genomic_DNA"/>
</dbReference>
<evidence type="ECO:0000256" key="1">
    <source>
        <dbReference type="ARBA" id="ARBA00004429"/>
    </source>
</evidence>
<comment type="subcellular location">
    <subcellularLocation>
        <location evidence="1">Cell inner membrane</location>
        <topology evidence="1">Multi-pass membrane protein</topology>
    </subcellularLocation>
</comment>
<feature type="domain" description="Tripartite ATP-independent periplasmic transporters DctQ component" evidence="10">
    <location>
        <begin position="28"/>
        <end position="160"/>
    </location>
</feature>
<comment type="caution">
    <text evidence="11">The sequence shown here is derived from an EMBL/GenBank/DDBJ whole genome shotgun (WGS) entry which is preliminary data.</text>
</comment>